<evidence type="ECO:0000256" key="4">
    <source>
        <dbReference type="PROSITE-ProRule" id="PRU00335"/>
    </source>
</evidence>
<dbReference type="InterPro" id="IPR023772">
    <property type="entry name" value="DNA-bd_HTH_TetR-type_CS"/>
</dbReference>
<dbReference type="PANTHER" id="PTHR30055">
    <property type="entry name" value="HTH-TYPE TRANSCRIPTIONAL REGULATOR RUTR"/>
    <property type="match status" value="1"/>
</dbReference>
<comment type="caution">
    <text evidence="6">The sequence shown here is derived from an EMBL/GenBank/DDBJ whole genome shotgun (WGS) entry which is preliminary data.</text>
</comment>
<dbReference type="InterPro" id="IPR036271">
    <property type="entry name" value="Tet_transcr_reg_TetR-rel_C_sf"/>
</dbReference>
<evidence type="ECO:0000256" key="1">
    <source>
        <dbReference type="ARBA" id="ARBA00023015"/>
    </source>
</evidence>
<dbReference type="Gene3D" id="1.10.357.10">
    <property type="entry name" value="Tetracycline Repressor, domain 2"/>
    <property type="match status" value="1"/>
</dbReference>
<dbReference type="NCBIfam" id="NF041196">
    <property type="entry name" value="ScbR_bind_reg"/>
    <property type="match status" value="1"/>
</dbReference>
<evidence type="ECO:0000256" key="2">
    <source>
        <dbReference type="ARBA" id="ARBA00023125"/>
    </source>
</evidence>
<dbReference type="EMBL" id="JBHSTP010000002">
    <property type="protein sequence ID" value="MFC6356207.1"/>
    <property type="molecule type" value="Genomic_DNA"/>
</dbReference>
<dbReference type="InterPro" id="IPR050109">
    <property type="entry name" value="HTH-type_TetR-like_transc_reg"/>
</dbReference>
<gene>
    <name evidence="6" type="ORF">ACFQB0_08815</name>
</gene>
<dbReference type="InterPro" id="IPR054126">
    <property type="entry name" value="CprB_TetR_C"/>
</dbReference>
<feature type="DNA-binding region" description="H-T-H motif" evidence="4">
    <location>
        <begin position="31"/>
        <end position="50"/>
    </location>
</feature>
<keyword evidence="3" id="KW-0804">Transcription</keyword>
<dbReference type="SUPFAM" id="SSF48498">
    <property type="entry name" value="Tetracyclin repressor-like, C-terminal domain"/>
    <property type="match status" value="1"/>
</dbReference>
<dbReference type="PRINTS" id="PR00455">
    <property type="entry name" value="HTHTETR"/>
</dbReference>
<keyword evidence="7" id="KW-1185">Reference proteome</keyword>
<evidence type="ECO:0000313" key="6">
    <source>
        <dbReference type="EMBL" id="MFC6356207.1"/>
    </source>
</evidence>
<evidence type="ECO:0000313" key="7">
    <source>
        <dbReference type="Proteomes" id="UP001596306"/>
    </source>
</evidence>
<feature type="domain" description="HTH tetR-type" evidence="5">
    <location>
        <begin position="8"/>
        <end position="68"/>
    </location>
</feature>
<dbReference type="Pfam" id="PF00440">
    <property type="entry name" value="TetR_N"/>
    <property type="match status" value="1"/>
</dbReference>
<dbReference type="PROSITE" id="PS01081">
    <property type="entry name" value="HTH_TETR_1"/>
    <property type="match status" value="1"/>
</dbReference>
<proteinExistence type="predicted"/>
<keyword evidence="2 4" id="KW-0238">DNA-binding</keyword>
<name>A0ABW1VFY5_9MICO</name>
<protein>
    <submittedName>
        <fullName evidence="6">ScbR family autoregulator-binding transcription factor</fullName>
    </submittedName>
</protein>
<dbReference type="RefSeq" id="WP_386730301.1">
    <property type="nucleotide sequence ID" value="NZ_JBHSTP010000002.1"/>
</dbReference>
<dbReference type="InterPro" id="IPR047923">
    <property type="entry name" value="ArpA-like"/>
</dbReference>
<sequence length="220" mass="24003">MVQQERARLTREKILLGAADVIRRVGYAKASLGQISETSGVTRGALYFHFGSKLDIAAALVDEQHRITREASEMILATDASALELMMHLCLDLAQRLVADPIVRAGVRLTSDTSTFDSPIGDPFRDWIETFGALATRAQDNGETTATVPPDMAARFIIPAFTGVQLVSDTLTGREDLPGRVREMWEILVRALVAAENLATALQMLDDVFTAPGSDEEAMR</sequence>
<dbReference type="Pfam" id="PF21935">
    <property type="entry name" value="TetR_C_45"/>
    <property type="match status" value="1"/>
</dbReference>
<dbReference type="SUPFAM" id="SSF46689">
    <property type="entry name" value="Homeodomain-like"/>
    <property type="match status" value="1"/>
</dbReference>
<accession>A0ABW1VFY5</accession>
<dbReference type="PANTHER" id="PTHR30055:SF234">
    <property type="entry name" value="HTH-TYPE TRANSCRIPTIONAL REGULATOR BETI"/>
    <property type="match status" value="1"/>
</dbReference>
<reference evidence="7" key="1">
    <citation type="journal article" date="2019" name="Int. J. Syst. Evol. Microbiol.">
        <title>The Global Catalogue of Microorganisms (GCM) 10K type strain sequencing project: providing services to taxonomists for standard genome sequencing and annotation.</title>
        <authorList>
            <consortium name="The Broad Institute Genomics Platform"/>
            <consortium name="The Broad Institute Genome Sequencing Center for Infectious Disease"/>
            <person name="Wu L."/>
            <person name="Ma J."/>
        </authorList>
    </citation>
    <scope>NUCLEOTIDE SEQUENCE [LARGE SCALE GENOMIC DNA]</scope>
    <source>
        <strain evidence="7">CCUG 43304</strain>
    </source>
</reference>
<keyword evidence="1" id="KW-0805">Transcription regulation</keyword>
<dbReference type="InterPro" id="IPR009057">
    <property type="entry name" value="Homeodomain-like_sf"/>
</dbReference>
<evidence type="ECO:0000259" key="5">
    <source>
        <dbReference type="PROSITE" id="PS50977"/>
    </source>
</evidence>
<evidence type="ECO:0000256" key="3">
    <source>
        <dbReference type="ARBA" id="ARBA00023163"/>
    </source>
</evidence>
<dbReference type="InterPro" id="IPR001647">
    <property type="entry name" value="HTH_TetR"/>
</dbReference>
<organism evidence="6 7">
    <name type="scientific">Luethyella okanaganae</name>
    <dbReference type="NCBI Taxonomy" id="69372"/>
    <lineage>
        <taxon>Bacteria</taxon>
        <taxon>Bacillati</taxon>
        <taxon>Actinomycetota</taxon>
        <taxon>Actinomycetes</taxon>
        <taxon>Micrococcales</taxon>
        <taxon>Microbacteriaceae</taxon>
        <taxon>Luethyella</taxon>
    </lineage>
</organism>
<dbReference type="Proteomes" id="UP001596306">
    <property type="component" value="Unassembled WGS sequence"/>
</dbReference>
<dbReference type="PROSITE" id="PS50977">
    <property type="entry name" value="HTH_TETR_2"/>
    <property type="match status" value="1"/>
</dbReference>